<reference evidence="1 2" key="1">
    <citation type="journal article" date="2019" name="Int. J. Syst. Evol. Microbiol.">
        <title>The Global Catalogue of Microorganisms (GCM) 10K type strain sequencing project: providing services to taxonomists for standard genome sequencing and annotation.</title>
        <authorList>
            <consortium name="The Broad Institute Genomics Platform"/>
            <consortium name="The Broad Institute Genome Sequencing Center for Infectious Disease"/>
            <person name="Wu L."/>
            <person name="Ma J."/>
        </authorList>
    </citation>
    <scope>NUCLEOTIDE SEQUENCE [LARGE SCALE GENOMIC DNA]</scope>
    <source>
        <strain evidence="1 2">JCM 3325</strain>
    </source>
</reference>
<gene>
    <name evidence="1" type="ORF">GCM10010191_75050</name>
</gene>
<accession>A0ABN3K569</accession>
<protein>
    <submittedName>
        <fullName evidence="1">Uncharacterized protein</fullName>
    </submittedName>
</protein>
<keyword evidence="2" id="KW-1185">Reference proteome</keyword>
<dbReference type="RefSeq" id="WP_344595615.1">
    <property type="nucleotide sequence ID" value="NZ_BAAARW010000031.1"/>
</dbReference>
<organism evidence="1 2">
    <name type="scientific">Actinomadura vinacea</name>
    <dbReference type="NCBI Taxonomy" id="115336"/>
    <lineage>
        <taxon>Bacteria</taxon>
        <taxon>Bacillati</taxon>
        <taxon>Actinomycetota</taxon>
        <taxon>Actinomycetes</taxon>
        <taxon>Streptosporangiales</taxon>
        <taxon>Thermomonosporaceae</taxon>
        <taxon>Actinomadura</taxon>
    </lineage>
</organism>
<name>A0ABN3K569_9ACTN</name>
<evidence type="ECO:0000313" key="1">
    <source>
        <dbReference type="EMBL" id="GAA2446898.1"/>
    </source>
</evidence>
<sequence length="55" mass="5765">MSLSVNSSVENRGQVQHETAASAFCFVAQHETAAAAFCFAVQHETAAAAFCFAAK</sequence>
<proteinExistence type="predicted"/>
<dbReference type="Proteomes" id="UP001501231">
    <property type="component" value="Unassembled WGS sequence"/>
</dbReference>
<evidence type="ECO:0000313" key="2">
    <source>
        <dbReference type="Proteomes" id="UP001501231"/>
    </source>
</evidence>
<dbReference type="EMBL" id="BAAARW010000031">
    <property type="protein sequence ID" value="GAA2446898.1"/>
    <property type="molecule type" value="Genomic_DNA"/>
</dbReference>
<comment type="caution">
    <text evidence="1">The sequence shown here is derived from an EMBL/GenBank/DDBJ whole genome shotgun (WGS) entry which is preliminary data.</text>
</comment>